<keyword evidence="4" id="KW-1185">Reference proteome</keyword>
<dbReference type="InterPro" id="IPR051916">
    <property type="entry name" value="GPI-anchor_lipid_remodeler"/>
</dbReference>
<dbReference type="RefSeq" id="WP_128388434.1">
    <property type="nucleotide sequence ID" value="NZ_SBII01000001.1"/>
</dbReference>
<dbReference type="GO" id="GO:0006506">
    <property type="term" value="P:GPI anchor biosynthetic process"/>
    <property type="evidence" value="ECO:0007669"/>
    <property type="project" value="TreeGrafter"/>
</dbReference>
<accession>A0A3S3QFA6</accession>
<dbReference type="SUPFAM" id="SSF56219">
    <property type="entry name" value="DNase I-like"/>
    <property type="match status" value="1"/>
</dbReference>
<dbReference type="GO" id="GO:0016020">
    <property type="term" value="C:membrane"/>
    <property type="evidence" value="ECO:0007669"/>
    <property type="project" value="GOC"/>
</dbReference>
<evidence type="ECO:0000313" key="4">
    <source>
        <dbReference type="Proteomes" id="UP000287527"/>
    </source>
</evidence>
<gene>
    <name evidence="3" type="ORF">EPI11_02840</name>
</gene>
<dbReference type="AlphaFoldDB" id="A0A3S3QFA6"/>
<keyword evidence="3" id="KW-0378">Hydrolase</keyword>
<keyword evidence="1" id="KW-1133">Transmembrane helix</keyword>
<feature type="transmembrane region" description="Helical" evidence="1">
    <location>
        <begin position="69"/>
        <end position="89"/>
    </location>
</feature>
<feature type="transmembrane region" description="Helical" evidence="1">
    <location>
        <begin position="12"/>
        <end position="32"/>
    </location>
</feature>
<protein>
    <submittedName>
        <fullName evidence="3">Endonuclease</fullName>
    </submittedName>
</protein>
<evidence type="ECO:0000259" key="2">
    <source>
        <dbReference type="Pfam" id="PF03372"/>
    </source>
</evidence>
<comment type="caution">
    <text evidence="3">The sequence shown here is derived from an EMBL/GenBank/DDBJ whole genome shotgun (WGS) entry which is preliminary data.</text>
</comment>
<dbReference type="Proteomes" id="UP000287527">
    <property type="component" value="Unassembled WGS sequence"/>
</dbReference>
<keyword evidence="3" id="KW-0540">Nuclease</keyword>
<organism evidence="3 4">
    <name type="scientific">Flavobacterium cerinum</name>
    <dbReference type="NCBI Taxonomy" id="2502784"/>
    <lineage>
        <taxon>Bacteria</taxon>
        <taxon>Pseudomonadati</taxon>
        <taxon>Bacteroidota</taxon>
        <taxon>Flavobacteriia</taxon>
        <taxon>Flavobacteriales</taxon>
        <taxon>Flavobacteriaceae</taxon>
        <taxon>Flavobacterium</taxon>
    </lineage>
</organism>
<dbReference type="InterPro" id="IPR036691">
    <property type="entry name" value="Endo/exonu/phosph_ase_sf"/>
</dbReference>
<feature type="domain" description="Endonuclease/exonuclease/phosphatase" evidence="2">
    <location>
        <begin position="103"/>
        <end position="330"/>
    </location>
</feature>
<keyword evidence="1" id="KW-0812">Transmembrane</keyword>
<feature type="transmembrane region" description="Helical" evidence="1">
    <location>
        <begin position="38"/>
        <end position="62"/>
    </location>
</feature>
<name>A0A3S3QFA6_9FLAO</name>
<dbReference type="Pfam" id="PF03372">
    <property type="entry name" value="Exo_endo_phos"/>
    <property type="match status" value="1"/>
</dbReference>
<dbReference type="CDD" id="cd09084">
    <property type="entry name" value="EEP-2"/>
    <property type="match status" value="1"/>
</dbReference>
<reference evidence="3 4" key="1">
    <citation type="submission" date="2019-01" db="EMBL/GenBank/DDBJ databases">
        <title>Flavobacterium sp. nov.,isolated from freshwater.</title>
        <authorList>
            <person name="Zhang R."/>
            <person name="Du Z.-J."/>
        </authorList>
    </citation>
    <scope>NUCLEOTIDE SEQUENCE [LARGE SCALE GENOMIC DNA]</scope>
    <source>
        <strain evidence="3 4">1E403</strain>
    </source>
</reference>
<dbReference type="PANTHER" id="PTHR14859:SF15">
    <property type="entry name" value="ENDONUCLEASE_EXONUCLEASE_PHOSPHATASE DOMAIN-CONTAINING PROTEIN"/>
    <property type="match status" value="1"/>
</dbReference>
<evidence type="ECO:0000313" key="3">
    <source>
        <dbReference type="EMBL" id="RWX03881.1"/>
    </source>
</evidence>
<sequence>MKKLSGFNKMMFVLNIVLTVLTFIAYILPFLAPRLFPLLSVFTLMMPLMLLLNVMFFLYWLLQTKRQMLLSGLVLLLGITFISKCYKFSSTNLPEDNSDFTLMSYNVRMFNLYDWLPERDIPQKIMQFVKDNNADIVCLQEYTKRGNASFPGYKHSFLFAKDGLSGQAIFSKYPILESGYIEFPHSGNNVIFADIVKKKDTLRVYSMHMQSIKISPDIHERIDEEKSKVIFRRLSEAFKKQQQQAELFEKHKSECSHPMIICGDLNNSAFSYVYRSIKGNMKDAFEEAGKGFGKSYNYKYYPARIDYVFADKSLEVKEYNTFSKFTYSDHFPIMTRLAFHKDE</sequence>
<dbReference type="OrthoDB" id="635146at2"/>
<proteinExistence type="predicted"/>
<dbReference type="GO" id="GO:0004519">
    <property type="term" value="F:endonuclease activity"/>
    <property type="evidence" value="ECO:0007669"/>
    <property type="project" value="UniProtKB-KW"/>
</dbReference>
<dbReference type="EMBL" id="SBII01000001">
    <property type="protein sequence ID" value="RWX03881.1"/>
    <property type="molecule type" value="Genomic_DNA"/>
</dbReference>
<evidence type="ECO:0000256" key="1">
    <source>
        <dbReference type="SAM" id="Phobius"/>
    </source>
</evidence>
<dbReference type="PANTHER" id="PTHR14859">
    <property type="entry name" value="CALCOFLUOR WHITE HYPERSENSITIVE PROTEIN PRECURSOR"/>
    <property type="match status" value="1"/>
</dbReference>
<keyword evidence="1" id="KW-0472">Membrane</keyword>
<dbReference type="InterPro" id="IPR005135">
    <property type="entry name" value="Endo/exonuclease/phosphatase"/>
</dbReference>
<dbReference type="Gene3D" id="3.60.10.10">
    <property type="entry name" value="Endonuclease/exonuclease/phosphatase"/>
    <property type="match status" value="1"/>
</dbReference>
<keyword evidence="3" id="KW-0255">Endonuclease</keyword>